<dbReference type="OrthoDB" id="2586582at2759"/>
<feature type="compositionally biased region" description="Low complexity" evidence="2">
    <location>
        <begin position="117"/>
        <end position="135"/>
    </location>
</feature>
<dbReference type="SMART" id="SM00236">
    <property type="entry name" value="fCBD"/>
    <property type="match status" value="1"/>
</dbReference>
<feature type="region of interest" description="Disordered" evidence="2">
    <location>
        <begin position="100"/>
        <end position="135"/>
    </location>
</feature>
<dbReference type="HOGENOM" id="CLU_1455276_0_0_1"/>
<dbReference type="InterPro" id="IPR035971">
    <property type="entry name" value="CBD_sf"/>
</dbReference>
<gene>
    <name evidence="4" type="ORF">M422DRAFT_780004</name>
</gene>
<dbReference type="Gene3D" id="2.60.120.1160">
    <property type="match status" value="1"/>
</dbReference>
<sequence length="186" mass="19250">MQLLPEVRLLGDSLGSEPLHSSVAHGLSRSIFTRPLDWLFSFSPHPNRWSQGRQPIHQLNSADFHIGVLRLPNGGTSAAAEDFFWSGIYVEQAPITTSVAGPNPGAGGSGSAPPPVSSSTTAVGTTSVPTTTVSTSTTIVSTTTASALQATQTKYGQCDGQGYTGPTACADGSTCTVSNAYYSQCL</sequence>
<proteinExistence type="predicted"/>
<name>A0A0C9VV06_SPHS4</name>
<dbReference type="AlphaFoldDB" id="A0A0C9VV06"/>
<evidence type="ECO:0000259" key="3">
    <source>
        <dbReference type="PROSITE" id="PS51164"/>
    </source>
</evidence>
<evidence type="ECO:0000313" key="5">
    <source>
        <dbReference type="Proteomes" id="UP000054279"/>
    </source>
</evidence>
<evidence type="ECO:0000313" key="4">
    <source>
        <dbReference type="EMBL" id="KIJ42380.1"/>
    </source>
</evidence>
<dbReference type="PROSITE" id="PS51164">
    <property type="entry name" value="CBM1_2"/>
    <property type="match status" value="1"/>
</dbReference>
<dbReference type="GO" id="GO:0005975">
    <property type="term" value="P:carbohydrate metabolic process"/>
    <property type="evidence" value="ECO:0007669"/>
    <property type="project" value="InterPro"/>
</dbReference>
<dbReference type="EMBL" id="KN837130">
    <property type="protein sequence ID" value="KIJ42380.1"/>
    <property type="molecule type" value="Genomic_DNA"/>
</dbReference>
<evidence type="ECO:0000256" key="2">
    <source>
        <dbReference type="SAM" id="MobiDB-lite"/>
    </source>
</evidence>
<dbReference type="Proteomes" id="UP000054279">
    <property type="component" value="Unassembled WGS sequence"/>
</dbReference>
<keyword evidence="1" id="KW-0732">Signal</keyword>
<feature type="domain" description="CBM1" evidence="3">
    <location>
        <begin position="150"/>
        <end position="186"/>
    </location>
</feature>
<dbReference type="Pfam" id="PF00734">
    <property type="entry name" value="CBM_1"/>
    <property type="match status" value="1"/>
</dbReference>
<dbReference type="SUPFAM" id="SSF57180">
    <property type="entry name" value="Cellulose-binding domain"/>
    <property type="match status" value="1"/>
</dbReference>
<organism evidence="4 5">
    <name type="scientific">Sphaerobolus stellatus (strain SS14)</name>
    <dbReference type="NCBI Taxonomy" id="990650"/>
    <lineage>
        <taxon>Eukaryota</taxon>
        <taxon>Fungi</taxon>
        <taxon>Dikarya</taxon>
        <taxon>Basidiomycota</taxon>
        <taxon>Agaricomycotina</taxon>
        <taxon>Agaricomycetes</taxon>
        <taxon>Phallomycetidae</taxon>
        <taxon>Geastrales</taxon>
        <taxon>Sphaerobolaceae</taxon>
        <taxon>Sphaerobolus</taxon>
    </lineage>
</organism>
<dbReference type="InterPro" id="IPR000254">
    <property type="entry name" value="CBD"/>
</dbReference>
<protein>
    <submittedName>
        <fullName evidence="4">Carbohydrate-binding module family 1 protein</fullName>
    </submittedName>
</protein>
<reference evidence="4 5" key="1">
    <citation type="submission" date="2014-06" db="EMBL/GenBank/DDBJ databases">
        <title>Evolutionary Origins and Diversification of the Mycorrhizal Mutualists.</title>
        <authorList>
            <consortium name="DOE Joint Genome Institute"/>
            <consortium name="Mycorrhizal Genomics Consortium"/>
            <person name="Kohler A."/>
            <person name="Kuo A."/>
            <person name="Nagy L.G."/>
            <person name="Floudas D."/>
            <person name="Copeland A."/>
            <person name="Barry K.W."/>
            <person name="Cichocki N."/>
            <person name="Veneault-Fourrey C."/>
            <person name="LaButti K."/>
            <person name="Lindquist E.A."/>
            <person name="Lipzen A."/>
            <person name="Lundell T."/>
            <person name="Morin E."/>
            <person name="Murat C."/>
            <person name="Riley R."/>
            <person name="Ohm R."/>
            <person name="Sun H."/>
            <person name="Tunlid A."/>
            <person name="Henrissat B."/>
            <person name="Grigoriev I.V."/>
            <person name="Hibbett D.S."/>
            <person name="Martin F."/>
        </authorList>
    </citation>
    <scope>NUCLEOTIDE SEQUENCE [LARGE SCALE GENOMIC DNA]</scope>
    <source>
        <strain evidence="4 5">SS14</strain>
    </source>
</reference>
<dbReference type="GO" id="GO:0030248">
    <property type="term" value="F:cellulose binding"/>
    <property type="evidence" value="ECO:0007669"/>
    <property type="project" value="InterPro"/>
</dbReference>
<keyword evidence="5" id="KW-1185">Reference proteome</keyword>
<dbReference type="GO" id="GO:0005576">
    <property type="term" value="C:extracellular region"/>
    <property type="evidence" value="ECO:0007669"/>
    <property type="project" value="InterPro"/>
</dbReference>
<accession>A0A0C9VV06</accession>
<evidence type="ECO:0000256" key="1">
    <source>
        <dbReference type="ARBA" id="ARBA00022729"/>
    </source>
</evidence>